<comment type="subcellular location">
    <subcellularLocation>
        <location evidence="1">Membrane</location>
        <topology evidence="1">Multi-pass membrane protein</topology>
    </subcellularLocation>
</comment>
<comment type="caution">
    <text evidence="7">The sequence shown here is derived from an EMBL/GenBank/DDBJ whole genome shotgun (WGS) entry which is preliminary data.</text>
</comment>
<dbReference type="PANTHER" id="PTHR16950">
    <property type="entry name" value="ZINC TRANSPORTER SLC39A7 HISTIDINE-RICH MEMBRANE PROTEIN KE4"/>
    <property type="match status" value="1"/>
</dbReference>
<evidence type="ECO:0000313" key="7">
    <source>
        <dbReference type="EMBL" id="CAI2375701.1"/>
    </source>
</evidence>
<evidence type="ECO:0000256" key="4">
    <source>
        <dbReference type="ARBA" id="ARBA00023136"/>
    </source>
</evidence>
<feature type="chain" id="PRO_5042123186" evidence="6">
    <location>
        <begin position="24"/>
        <end position="323"/>
    </location>
</feature>
<reference evidence="7" key="1">
    <citation type="submission" date="2023-07" db="EMBL/GenBank/DDBJ databases">
        <authorList>
            <consortium name="AG Swart"/>
            <person name="Singh M."/>
            <person name="Singh A."/>
            <person name="Seah K."/>
            <person name="Emmerich C."/>
        </authorList>
    </citation>
    <scope>NUCLEOTIDE SEQUENCE</scope>
    <source>
        <strain evidence="7">DP1</strain>
    </source>
</reference>
<keyword evidence="3 5" id="KW-1133">Transmembrane helix</keyword>
<keyword evidence="4 5" id="KW-0472">Membrane</keyword>
<feature type="transmembrane region" description="Helical" evidence="5">
    <location>
        <begin position="57"/>
        <end position="79"/>
    </location>
</feature>
<proteinExistence type="predicted"/>
<evidence type="ECO:0000256" key="3">
    <source>
        <dbReference type="ARBA" id="ARBA00022989"/>
    </source>
</evidence>
<dbReference type="GO" id="GO:0005385">
    <property type="term" value="F:zinc ion transmembrane transporter activity"/>
    <property type="evidence" value="ECO:0007669"/>
    <property type="project" value="TreeGrafter"/>
</dbReference>
<keyword evidence="8" id="KW-1185">Reference proteome</keyword>
<evidence type="ECO:0000256" key="1">
    <source>
        <dbReference type="ARBA" id="ARBA00004141"/>
    </source>
</evidence>
<dbReference type="InterPro" id="IPR003689">
    <property type="entry name" value="ZIP"/>
</dbReference>
<feature type="transmembrane region" description="Helical" evidence="5">
    <location>
        <begin position="132"/>
        <end position="152"/>
    </location>
</feature>
<keyword evidence="2 5" id="KW-0812">Transmembrane</keyword>
<sequence>MSILVKLLISSLTMVCVTIVAYAHGGHHHSHEEEIHTNPIFDELIAYCSYYDWKTQAIIATLIVQSVPVVIMSATYKFLSTLVGDSKNSLLVQIMYAFTFGSLMGDVFFHIFPSLNEYYTKGGKIFEEHQQIRVYYFFIGGMILSYLLEIFINRFFGDHCHNDSNNKHHDHKENQGHSSEVILAFFGDFFHNFSDGLAIASTYALSPRLGFVTALATFIHEFPHEIGDFAYLYKNKYSYVQALSYQLLTGCGAVLGAIASLTFGGKATIEMVAISGGTFVYMSLLLFLNDLRSSNKLSWAIANTVSIFAGLYAMEAVSVFEGH</sequence>
<dbReference type="PANTHER" id="PTHR16950:SF16">
    <property type="entry name" value="ZINC TRANSPORTER ZIP13"/>
    <property type="match status" value="1"/>
</dbReference>
<accession>A0AAD1XMP0</accession>
<dbReference type="GO" id="GO:0006882">
    <property type="term" value="P:intracellular zinc ion homeostasis"/>
    <property type="evidence" value="ECO:0007669"/>
    <property type="project" value="TreeGrafter"/>
</dbReference>
<feature type="transmembrane region" description="Helical" evidence="5">
    <location>
        <begin position="269"/>
        <end position="288"/>
    </location>
</feature>
<evidence type="ECO:0000256" key="6">
    <source>
        <dbReference type="SAM" id="SignalP"/>
    </source>
</evidence>
<feature type="transmembrane region" description="Helical" evidence="5">
    <location>
        <begin position="300"/>
        <end position="320"/>
    </location>
</feature>
<dbReference type="AlphaFoldDB" id="A0AAD1XMP0"/>
<feature type="transmembrane region" description="Helical" evidence="5">
    <location>
        <begin position="242"/>
        <end position="263"/>
    </location>
</feature>
<name>A0AAD1XMP0_EUPCR</name>
<dbReference type="EMBL" id="CAMPGE010017196">
    <property type="protein sequence ID" value="CAI2375701.1"/>
    <property type="molecule type" value="Genomic_DNA"/>
</dbReference>
<feature type="signal peptide" evidence="6">
    <location>
        <begin position="1"/>
        <end position="23"/>
    </location>
</feature>
<organism evidence="7 8">
    <name type="scientific">Euplotes crassus</name>
    <dbReference type="NCBI Taxonomy" id="5936"/>
    <lineage>
        <taxon>Eukaryota</taxon>
        <taxon>Sar</taxon>
        <taxon>Alveolata</taxon>
        <taxon>Ciliophora</taxon>
        <taxon>Intramacronucleata</taxon>
        <taxon>Spirotrichea</taxon>
        <taxon>Hypotrichia</taxon>
        <taxon>Euplotida</taxon>
        <taxon>Euplotidae</taxon>
        <taxon>Moneuplotes</taxon>
    </lineage>
</organism>
<dbReference type="Proteomes" id="UP001295684">
    <property type="component" value="Unassembled WGS sequence"/>
</dbReference>
<evidence type="ECO:0000313" key="8">
    <source>
        <dbReference type="Proteomes" id="UP001295684"/>
    </source>
</evidence>
<dbReference type="Pfam" id="PF02535">
    <property type="entry name" value="Zip"/>
    <property type="match status" value="1"/>
</dbReference>
<dbReference type="GO" id="GO:0016020">
    <property type="term" value="C:membrane"/>
    <property type="evidence" value="ECO:0007669"/>
    <property type="project" value="UniProtKB-SubCell"/>
</dbReference>
<evidence type="ECO:0000256" key="5">
    <source>
        <dbReference type="SAM" id="Phobius"/>
    </source>
</evidence>
<keyword evidence="6" id="KW-0732">Signal</keyword>
<feature type="transmembrane region" description="Helical" evidence="5">
    <location>
        <begin position="91"/>
        <end position="112"/>
    </location>
</feature>
<evidence type="ECO:0000256" key="2">
    <source>
        <dbReference type="ARBA" id="ARBA00022692"/>
    </source>
</evidence>
<gene>
    <name evidence="7" type="ORF">ECRASSUSDP1_LOCUS17065</name>
</gene>
<protein>
    <submittedName>
        <fullName evidence="7">Uncharacterized protein</fullName>
    </submittedName>
</protein>